<dbReference type="Proteomes" id="UP000234323">
    <property type="component" value="Unassembled WGS sequence"/>
</dbReference>
<dbReference type="InterPro" id="IPR032675">
    <property type="entry name" value="LRR_dom_sf"/>
</dbReference>
<reference evidence="1 2" key="1">
    <citation type="submission" date="2015-10" db="EMBL/GenBank/DDBJ databases">
        <title>Genome analyses suggest a sexual origin of heterokaryosis in a supposedly ancient asexual fungus.</title>
        <authorList>
            <person name="Ropars J."/>
            <person name="Sedzielewska K."/>
            <person name="Noel J."/>
            <person name="Charron P."/>
            <person name="Farinelli L."/>
            <person name="Marton T."/>
            <person name="Kruger M."/>
            <person name="Pelin A."/>
            <person name="Brachmann A."/>
            <person name="Corradi N."/>
        </authorList>
    </citation>
    <scope>NUCLEOTIDE SEQUENCE [LARGE SCALE GENOMIC DNA]</scope>
    <source>
        <strain evidence="1 2">A4</strain>
    </source>
</reference>
<dbReference type="Gene3D" id="3.80.10.10">
    <property type="entry name" value="Ribonuclease Inhibitor"/>
    <property type="match status" value="1"/>
</dbReference>
<dbReference type="AlphaFoldDB" id="A0A2I1GUA0"/>
<dbReference type="EMBL" id="LLXI01000843">
    <property type="protein sequence ID" value="PKY50219.1"/>
    <property type="molecule type" value="Genomic_DNA"/>
</dbReference>
<protein>
    <submittedName>
        <fullName evidence="1">Uncharacterized protein</fullName>
    </submittedName>
</protein>
<proteinExistence type="predicted"/>
<evidence type="ECO:0000313" key="1">
    <source>
        <dbReference type="EMBL" id="PKY50219.1"/>
    </source>
</evidence>
<evidence type="ECO:0000313" key="2">
    <source>
        <dbReference type="Proteomes" id="UP000234323"/>
    </source>
</evidence>
<sequence length="167" mass="19496">MFSIVFYLIDSVPKLIFDTNHTTFSKILTTFVNLKELELDGSYHYPWNCLENLPLPLLQTLKTRAIPVEILVSLIENTNGHLNKISIDCIFYEEIINKIIQVIYQNCPKLKYLKLIPIISENITEFENILIKCQYLDELFISVDNLFDPRELFGILIRSPIGLFKLK</sequence>
<gene>
    <name evidence="1" type="ORF">RhiirA4_466586</name>
</gene>
<comment type="caution">
    <text evidence="1">The sequence shown here is derived from an EMBL/GenBank/DDBJ whole genome shotgun (WGS) entry which is preliminary data.</text>
</comment>
<organism evidence="1 2">
    <name type="scientific">Rhizophagus irregularis</name>
    <dbReference type="NCBI Taxonomy" id="588596"/>
    <lineage>
        <taxon>Eukaryota</taxon>
        <taxon>Fungi</taxon>
        <taxon>Fungi incertae sedis</taxon>
        <taxon>Mucoromycota</taxon>
        <taxon>Glomeromycotina</taxon>
        <taxon>Glomeromycetes</taxon>
        <taxon>Glomerales</taxon>
        <taxon>Glomeraceae</taxon>
        <taxon>Rhizophagus</taxon>
    </lineage>
</organism>
<name>A0A2I1GUA0_9GLOM</name>
<keyword evidence="2" id="KW-1185">Reference proteome</keyword>
<dbReference type="VEuPathDB" id="FungiDB:RhiirA1_464666"/>
<accession>A0A2I1GUA0</accession>